<proteinExistence type="predicted"/>
<comment type="caution">
    <text evidence="2">The sequence shown here is derived from an EMBL/GenBank/DDBJ whole genome shotgun (WGS) entry which is preliminary data.</text>
</comment>
<keyword evidence="1" id="KW-0732">Signal</keyword>
<feature type="chain" id="PRO_5015562408" evidence="1">
    <location>
        <begin position="24"/>
        <end position="109"/>
    </location>
</feature>
<reference evidence="3" key="1">
    <citation type="submission" date="2018-03" db="EMBL/GenBank/DDBJ databases">
        <authorList>
            <person name="Sun L."/>
            <person name="Liu H."/>
            <person name="Chen W."/>
            <person name="Huang K."/>
            <person name="Liu W."/>
            <person name="Gao X."/>
        </authorList>
    </citation>
    <scope>NUCLEOTIDE SEQUENCE [LARGE SCALE GENOMIC DNA]</scope>
    <source>
        <strain evidence="3">SH9</strain>
    </source>
</reference>
<accession>A0A2T1HUM3</accession>
<organism evidence="2 3">
    <name type="scientific">Alsobacter soli</name>
    <dbReference type="NCBI Taxonomy" id="2109933"/>
    <lineage>
        <taxon>Bacteria</taxon>
        <taxon>Pseudomonadati</taxon>
        <taxon>Pseudomonadota</taxon>
        <taxon>Alphaproteobacteria</taxon>
        <taxon>Hyphomicrobiales</taxon>
        <taxon>Alsobacteraceae</taxon>
        <taxon>Alsobacter</taxon>
    </lineage>
</organism>
<protein>
    <submittedName>
        <fullName evidence="2">Uncharacterized protein</fullName>
    </submittedName>
</protein>
<dbReference type="AlphaFoldDB" id="A0A2T1HUM3"/>
<dbReference type="OrthoDB" id="8253609at2"/>
<sequence length="109" mass="10937">MNPGLATAASAAAIILCASAASAGGFPTFEVNGLPITPHQAALLGLPNMEEQVGAFVPTVNGMPASPHQVAVLAPRRPAVAKAAPTTRDGVVSVKLVIPLEGREPVGEH</sequence>
<dbReference type="EMBL" id="PVZS01000008">
    <property type="protein sequence ID" value="PSC05328.1"/>
    <property type="molecule type" value="Genomic_DNA"/>
</dbReference>
<keyword evidence="3" id="KW-1185">Reference proteome</keyword>
<feature type="signal peptide" evidence="1">
    <location>
        <begin position="1"/>
        <end position="23"/>
    </location>
</feature>
<evidence type="ECO:0000256" key="1">
    <source>
        <dbReference type="SAM" id="SignalP"/>
    </source>
</evidence>
<evidence type="ECO:0000313" key="2">
    <source>
        <dbReference type="EMBL" id="PSC05328.1"/>
    </source>
</evidence>
<gene>
    <name evidence="2" type="ORF">SLNSH_08990</name>
</gene>
<evidence type="ECO:0000313" key="3">
    <source>
        <dbReference type="Proteomes" id="UP000239772"/>
    </source>
</evidence>
<dbReference type="Proteomes" id="UP000239772">
    <property type="component" value="Unassembled WGS sequence"/>
</dbReference>
<dbReference type="RefSeq" id="WP_106336338.1">
    <property type="nucleotide sequence ID" value="NZ_PVZS01000008.1"/>
</dbReference>
<name>A0A2T1HUM3_9HYPH</name>